<keyword evidence="3" id="KW-0560">Oxidoreductase</keyword>
<dbReference type="PANTHER" id="PTHR13847:SF289">
    <property type="entry name" value="GLYCINE OXIDASE"/>
    <property type="match status" value="1"/>
</dbReference>
<dbReference type="UniPathway" id="UPA00060"/>
<evidence type="ECO:0000256" key="1">
    <source>
        <dbReference type="ARBA" id="ARBA00004948"/>
    </source>
</evidence>
<dbReference type="GO" id="GO:0009228">
    <property type="term" value="P:thiamine biosynthetic process"/>
    <property type="evidence" value="ECO:0007669"/>
    <property type="project" value="UniProtKB-KW"/>
</dbReference>
<name>A0A1D8K586_9GAMM</name>
<dbReference type="GO" id="GO:0016491">
    <property type="term" value="F:oxidoreductase activity"/>
    <property type="evidence" value="ECO:0007669"/>
    <property type="project" value="UniProtKB-KW"/>
</dbReference>
<keyword evidence="2" id="KW-0784">Thiamine biosynthesis</keyword>
<dbReference type="KEGG" id="aaeo:BJI67_02705"/>
<dbReference type="SUPFAM" id="SSF51905">
    <property type="entry name" value="FAD/NAD(P)-binding domain"/>
    <property type="match status" value="1"/>
</dbReference>
<gene>
    <name evidence="5" type="ORF">BJI67_02705</name>
</gene>
<dbReference type="InterPro" id="IPR036188">
    <property type="entry name" value="FAD/NAD-bd_sf"/>
</dbReference>
<dbReference type="RefSeq" id="WP_070071715.1">
    <property type="nucleotide sequence ID" value="NZ_CP017448.1"/>
</dbReference>
<evidence type="ECO:0000313" key="6">
    <source>
        <dbReference type="Proteomes" id="UP000095342"/>
    </source>
</evidence>
<protein>
    <submittedName>
        <fullName evidence="5">Glycine oxidase ThiO</fullName>
    </submittedName>
</protein>
<evidence type="ECO:0000313" key="5">
    <source>
        <dbReference type="EMBL" id="AOV16119.1"/>
    </source>
</evidence>
<dbReference type="GO" id="GO:0005737">
    <property type="term" value="C:cytoplasm"/>
    <property type="evidence" value="ECO:0007669"/>
    <property type="project" value="TreeGrafter"/>
</dbReference>
<feature type="domain" description="FAD dependent oxidoreductase" evidence="4">
    <location>
        <begin position="3"/>
        <end position="342"/>
    </location>
</feature>
<sequence>MDDCIIVGGGLIGMLTARELSAEGLAVRLIERGEPGREASWAGGGILSPLYPWRYPEAVTHLARYGQARYAALARRLCEDSGVDPEWEPSGLLMTDSDEQAEALAWADAQGVEMEWLDAEGVRRCEPALAPATGGLWMPGIAQMRNPRLVRALREGLVPAGIAVESNNPVRALRVTAGRIAGVDTEQGLRQAGQVVIAGGAWSAGLLDELGGAPPIRPVRGQMIVFRAEPGLLRRIVLRGDRYLIPRRDGRIVVGSTLEEVGFDKGTTDAALASLRDAARGLVPALADVPVEHQWSGLRPGSPDGVPVVAEHPRASGLFVNAGHYRNGVVIGLGSVRVLVDLMMGRTPLIPAEAYAYPAGA</sequence>
<proteinExistence type="predicted"/>
<dbReference type="InterPro" id="IPR006076">
    <property type="entry name" value="FAD-dep_OxRdtase"/>
</dbReference>
<dbReference type="NCBIfam" id="TIGR02352">
    <property type="entry name" value="thiamin_ThiO"/>
    <property type="match status" value="1"/>
</dbReference>
<dbReference type="EMBL" id="CP017448">
    <property type="protein sequence ID" value="AOV16119.1"/>
    <property type="molecule type" value="Genomic_DNA"/>
</dbReference>
<dbReference type="Pfam" id="PF01266">
    <property type="entry name" value="DAO"/>
    <property type="match status" value="1"/>
</dbReference>
<evidence type="ECO:0000256" key="3">
    <source>
        <dbReference type="ARBA" id="ARBA00023002"/>
    </source>
</evidence>
<dbReference type="InterPro" id="IPR012727">
    <property type="entry name" value="Gly_oxidase_ThiO"/>
</dbReference>
<dbReference type="GO" id="GO:0009229">
    <property type="term" value="P:thiamine diphosphate biosynthetic process"/>
    <property type="evidence" value="ECO:0007669"/>
    <property type="project" value="UniProtKB-UniPathway"/>
</dbReference>
<organism evidence="5 6">
    <name type="scientific">Acidihalobacter aeolianus</name>
    <dbReference type="NCBI Taxonomy" id="2792603"/>
    <lineage>
        <taxon>Bacteria</taxon>
        <taxon>Pseudomonadati</taxon>
        <taxon>Pseudomonadota</taxon>
        <taxon>Gammaproteobacteria</taxon>
        <taxon>Chromatiales</taxon>
        <taxon>Ectothiorhodospiraceae</taxon>
        <taxon>Acidihalobacter</taxon>
    </lineage>
</organism>
<evidence type="ECO:0000256" key="2">
    <source>
        <dbReference type="ARBA" id="ARBA00022977"/>
    </source>
</evidence>
<dbReference type="Gene3D" id="3.30.9.10">
    <property type="entry name" value="D-Amino Acid Oxidase, subunit A, domain 2"/>
    <property type="match status" value="1"/>
</dbReference>
<comment type="pathway">
    <text evidence="1">Cofactor biosynthesis; thiamine diphosphate biosynthesis.</text>
</comment>
<accession>A0A1D8K586</accession>
<dbReference type="SUPFAM" id="SSF54373">
    <property type="entry name" value="FAD-linked reductases, C-terminal domain"/>
    <property type="match status" value="1"/>
</dbReference>
<dbReference type="GO" id="GO:0050660">
    <property type="term" value="F:flavin adenine dinucleotide binding"/>
    <property type="evidence" value="ECO:0007669"/>
    <property type="project" value="InterPro"/>
</dbReference>
<reference evidence="5 6" key="1">
    <citation type="submission" date="2016-09" db="EMBL/GenBank/DDBJ databases">
        <title>Acidihalobacter prosperus V6 (DSM14174).</title>
        <authorList>
            <person name="Khaleque H.N."/>
            <person name="Ramsay J.P."/>
            <person name="Murphy R.J.T."/>
            <person name="Kaksonen A.H."/>
            <person name="Boxall N.J."/>
            <person name="Watkin E.L.J."/>
        </authorList>
    </citation>
    <scope>NUCLEOTIDE SEQUENCE [LARGE SCALE GENOMIC DNA]</scope>
    <source>
        <strain evidence="5 6">V6</strain>
    </source>
</reference>
<evidence type="ECO:0000259" key="4">
    <source>
        <dbReference type="Pfam" id="PF01266"/>
    </source>
</evidence>
<dbReference type="Gene3D" id="3.50.50.60">
    <property type="entry name" value="FAD/NAD(P)-binding domain"/>
    <property type="match status" value="1"/>
</dbReference>
<keyword evidence="6" id="KW-1185">Reference proteome</keyword>
<dbReference type="AlphaFoldDB" id="A0A1D8K586"/>
<dbReference type="PANTHER" id="PTHR13847">
    <property type="entry name" value="SARCOSINE DEHYDROGENASE-RELATED"/>
    <property type="match status" value="1"/>
</dbReference>
<dbReference type="Proteomes" id="UP000095342">
    <property type="component" value="Chromosome"/>
</dbReference>